<dbReference type="EMBL" id="CADEAL010000080">
    <property type="protein sequence ID" value="CAB1413952.1"/>
    <property type="molecule type" value="Genomic_DNA"/>
</dbReference>
<accession>A0A9N7TJ92</accession>
<protein>
    <submittedName>
        <fullName evidence="2">Uncharacterized protein</fullName>
    </submittedName>
</protein>
<dbReference type="Proteomes" id="UP001153269">
    <property type="component" value="Unassembled WGS sequence"/>
</dbReference>
<evidence type="ECO:0000313" key="3">
    <source>
        <dbReference type="Proteomes" id="UP001153269"/>
    </source>
</evidence>
<organism evidence="2 3">
    <name type="scientific">Pleuronectes platessa</name>
    <name type="common">European plaice</name>
    <dbReference type="NCBI Taxonomy" id="8262"/>
    <lineage>
        <taxon>Eukaryota</taxon>
        <taxon>Metazoa</taxon>
        <taxon>Chordata</taxon>
        <taxon>Craniata</taxon>
        <taxon>Vertebrata</taxon>
        <taxon>Euteleostomi</taxon>
        <taxon>Actinopterygii</taxon>
        <taxon>Neopterygii</taxon>
        <taxon>Teleostei</taxon>
        <taxon>Neoteleostei</taxon>
        <taxon>Acanthomorphata</taxon>
        <taxon>Carangaria</taxon>
        <taxon>Pleuronectiformes</taxon>
        <taxon>Pleuronectoidei</taxon>
        <taxon>Pleuronectidae</taxon>
        <taxon>Pleuronectes</taxon>
    </lineage>
</organism>
<feature type="region of interest" description="Disordered" evidence="1">
    <location>
        <begin position="65"/>
        <end position="141"/>
    </location>
</feature>
<keyword evidence="3" id="KW-1185">Reference proteome</keyword>
<evidence type="ECO:0000256" key="1">
    <source>
        <dbReference type="SAM" id="MobiDB-lite"/>
    </source>
</evidence>
<reference evidence="2" key="1">
    <citation type="submission" date="2020-03" db="EMBL/GenBank/DDBJ databases">
        <authorList>
            <person name="Weist P."/>
        </authorList>
    </citation>
    <scope>NUCLEOTIDE SEQUENCE</scope>
</reference>
<name>A0A9N7TJ92_PLEPL</name>
<gene>
    <name evidence="2" type="ORF">PLEPLA_LOCUS1655</name>
</gene>
<comment type="caution">
    <text evidence="2">The sequence shown here is derived from an EMBL/GenBank/DDBJ whole genome shotgun (WGS) entry which is preliminary data.</text>
</comment>
<proteinExistence type="predicted"/>
<dbReference type="AlphaFoldDB" id="A0A9N7TJ92"/>
<sequence length="141" mass="15320">MWGDIRPSPVHTCVSPLSTLRPHRECAATEYLWLHACWCPCRAQAPYQVSDVGSVSLKACPFTPRRLSCGTGGPLPQRRSPDCTQAHKHGPGSGRCPPYRQEPKSSSSGNVFVPPRLPHNERDSLESAEGTASEGLPSFQA</sequence>
<evidence type="ECO:0000313" key="2">
    <source>
        <dbReference type="EMBL" id="CAB1413952.1"/>
    </source>
</evidence>